<dbReference type="Pfam" id="PF13620">
    <property type="entry name" value="CarboxypepD_reg"/>
    <property type="match status" value="1"/>
</dbReference>
<protein>
    <submittedName>
        <fullName evidence="9">TonB-dependent receptor</fullName>
    </submittedName>
</protein>
<dbReference type="Gene3D" id="2.40.170.20">
    <property type="entry name" value="TonB-dependent receptor, beta-barrel domain"/>
    <property type="match status" value="1"/>
</dbReference>
<dbReference type="SUPFAM" id="SSF56935">
    <property type="entry name" value="Porins"/>
    <property type="match status" value="1"/>
</dbReference>
<dbReference type="Gene3D" id="2.60.40.1120">
    <property type="entry name" value="Carboxypeptidase-like, regulatory domain"/>
    <property type="match status" value="1"/>
</dbReference>
<dbReference type="Gene3D" id="2.170.130.10">
    <property type="entry name" value="TonB-dependent receptor, plug domain"/>
    <property type="match status" value="1"/>
</dbReference>
<sequence>MSTYGHFRMIWIILVFTGINFYGQKSTAQTPLKTFIIKGMLVDSTTRAPIELATVAVTRPGHQLVQSTLTAADGSFLLKVPEGSKLTLHISYVGYRAYTSGVHPVAGLADMGLIRVSANSGVLNEVVVSGKKPVIQSKGDKLIYNAASDIGNRTGSAEDVLRKAPMISISADGEVRLRGNGNIKVLLNGLPSGILARNLKEALKMIPASAVAAVEIMTSPSARYEAEGAAGVINIITKKKMEGTGGSIDLSAGNLEQTINGNLNMTRGKFSVNLNLEGSLEKSRTVTELNRDALAGGQVIGNLLQQTDETQRNRGGFAELSAEYRMDTSRKITGGVSYWKGSWPTVSQGYNLYRDKHGVNEYNQTGRQTGNVHFTEFSLNYQQKFRHPGQELQLISQYSFAGEKADYQTDQIYISGKHYFREHSPNTGSSKDLNLQADYAQPLDHKGDQLLEVGGRYSRNTSRSSYTVFNNRQTPGSEQLTEDPSRANVMSYFQEIAAAYVNLSLKAGRNWAFRLGTRYEHTSLGSDFQQHQPAFRSRFNNLVSSILLNKKVTDMHDLKLSFTERIRRPWIWDLNPYINAGDPRNITSGNPELKPEINRMLELAHHYTAASGFSLHSGIYFQSNSNAIESLRTVDSFGVSRTMPQNIAANKRLGANIFTDLMFSKSWTFSAGADICQVWYRSRTMQLSNDAALYSVNINSSWELPKDITLQFSGDYGNGYVTLQGRTSANYSYRFAVQKEFLDKKAGVTVSINNPFQNNFLQRTSATAPSFNSNTASWYYNRSFSVAFNWKFGTVRASGEENEKETGEKTMRRKR</sequence>
<evidence type="ECO:0000256" key="5">
    <source>
        <dbReference type="ARBA" id="ARBA00023136"/>
    </source>
</evidence>
<keyword evidence="2 7" id="KW-0813">Transport</keyword>
<name>A0A9Q5GVC4_9BACT</name>
<dbReference type="EMBL" id="RIAR02000001">
    <property type="protein sequence ID" value="NSL86273.1"/>
    <property type="molecule type" value="Genomic_DNA"/>
</dbReference>
<keyword evidence="10" id="KW-1185">Reference proteome</keyword>
<proteinExistence type="inferred from homology"/>
<dbReference type="AlphaFoldDB" id="A0A9Q5GVC4"/>
<keyword evidence="5 7" id="KW-0472">Membrane</keyword>
<feature type="domain" description="Outer membrane protein beta-barrel" evidence="8">
    <location>
        <begin position="383"/>
        <end position="790"/>
    </location>
</feature>
<dbReference type="Pfam" id="PF14905">
    <property type="entry name" value="OMP_b-brl_3"/>
    <property type="match status" value="1"/>
</dbReference>
<evidence type="ECO:0000313" key="9">
    <source>
        <dbReference type="EMBL" id="NSL86273.1"/>
    </source>
</evidence>
<keyword evidence="6 7" id="KW-0998">Cell outer membrane</keyword>
<dbReference type="PANTHER" id="PTHR40980">
    <property type="entry name" value="PLUG DOMAIN-CONTAINING PROTEIN"/>
    <property type="match status" value="1"/>
</dbReference>
<dbReference type="InterPro" id="IPR037066">
    <property type="entry name" value="Plug_dom_sf"/>
</dbReference>
<evidence type="ECO:0000256" key="2">
    <source>
        <dbReference type="ARBA" id="ARBA00022448"/>
    </source>
</evidence>
<dbReference type="Proteomes" id="UP000281028">
    <property type="component" value="Unassembled WGS sequence"/>
</dbReference>
<reference evidence="9" key="1">
    <citation type="submission" date="2020-05" db="EMBL/GenBank/DDBJ databases">
        <title>Chitinophaga laudate sp. nov., isolated from a tropical peat swamp.</title>
        <authorList>
            <person name="Goh C.B.S."/>
            <person name="Lee M.S."/>
            <person name="Parimannan S."/>
            <person name="Pasbakhsh P."/>
            <person name="Yule C.M."/>
            <person name="Rajandas H."/>
            <person name="Loke S."/>
            <person name="Croft L."/>
            <person name="Tan J.B.L."/>
        </authorList>
    </citation>
    <scope>NUCLEOTIDE SEQUENCE</scope>
    <source>
        <strain evidence="9">Mgbs1</strain>
    </source>
</reference>
<dbReference type="SUPFAM" id="SSF49464">
    <property type="entry name" value="Carboxypeptidase regulatory domain-like"/>
    <property type="match status" value="1"/>
</dbReference>
<evidence type="ECO:0000313" key="10">
    <source>
        <dbReference type="Proteomes" id="UP000281028"/>
    </source>
</evidence>
<organism evidence="9 10">
    <name type="scientific">Chitinophaga solisilvae</name>
    <dbReference type="NCBI Taxonomy" id="1233460"/>
    <lineage>
        <taxon>Bacteria</taxon>
        <taxon>Pseudomonadati</taxon>
        <taxon>Bacteroidota</taxon>
        <taxon>Chitinophagia</taxon>
        <taxon>Chitinophagales</taxon>
        <taxon>Chitinophagaceae</taxon>
        <taxon>Chitinophaga</taxon>
    </lineage>
</organism>
<evidence type="ECO:0000256" key="7">
    <source>
        <dbReference type="PROSITE-ProRule" id="PRU01360"/>
    </source>
</evidence>
<keyword evidence="4 7" id="KW-0812">Transmembrane</keyword>
<evidence type="ECO:0000256" key="6">
    <source>
        <dbReference type="ARBA" id="ARBA00023237"/>
    </source>
</evidence>
<dbReference type="InterPro" id="IPR041700">
    <property type="entry name" value="OMP_b-brl_3"/>
</dbReference>
<dbReference type="GO" id="GO:0009279">
    <property type="term" value="C:cell outer membrane"/>
    <property type="evidence" value="ECO:0007669"/>
    <property type="project" value="UniProtKB-SubCell"/>
</dbReference>
<gene>
    <name evidence="9" type="ORF">ECE50_005505</name>
</gene>
<evidence type="ECO:0000256" key="1">
    <source>
        <dbReference type="ARBA" id="ARBA00004571"/>
    </source>
</evidence>
<keyword evidence="9" id="KW-0675">Receptor</keyword>
<evidence type="ECO:0000256" key="4">
    <source>
        <dbReference type="ARBA" id="ARBA00022692"/>
    </source>
</evidence>
<evidence type="ECO:0000256" key="3">
    <source>
        <dbReference type="ARBA" id="ARBA00022452"/>
    </source>
</evidence>
<dbReference type="PROSITE" id="PS52016">
    <property type="entry name" value="TONB_DEPENDENT_REC_3"/>
    <property type="match status" value="1"/>
</dbReference>
<dbReference type="PANTHER" id="PTHR40980:SF3">
    <property type="entry name" value="TONB-DEPENDENT RECEPTOR-LIKE BETA-BARREL DOMAIN-CONTAINING PROTEIN"/>
    <property type="match status" value="1"/>
</dbReference>
<dbReference type="InterPro" id="IPR039426">
    <property type="entry name" value="TonB-dep_rcpt-like"/>
</dbReference>
<dbReference type="InterPro" id="IPR008969">
    <property type="entry name" value="CarboxyPept-like_regulatory"/>
</dbReference>
<accession>A0A9Q5GVC4</accession>
<comment type="caution">
    <text evidence="9">The sequence shown here is derived from an EMBL/GenBank/DDBJ whole genome shotgun (WGS) entry which is preliminary data.</text>
</comment>
<comment type="similarity">
    <text evidence="7">Belongs to the TonB-dependent receptor family.</text>
</comment>
<keyword evidence="3 7" id="KW-1134">Transmembrane beta strand</keyword>
<comment type="subcellular location">
    <subcellularLocation>
        <location evidence="1 7">Cell outer membrane</location>
        <topology evidence="1 7">Multi-pass membrane protein</topology>
    </subcellularLocation>
</comment>
<evidence type="ECO:0000259" key="8">
    <source>
        <dbReference type="Pfam" id="PF14905"/>
    </source>
</evidence>
<dbReference type="OrthoDB" id="905812at2"/>
<dbReference type="InterPro" id="IPR036942">
    <property type="entry name" value="Beta-barrel_TonB_sf"/>
</dbReference>